<evidence type="ECO:0000313" key="3">
    <source>
        <dbReference type="Proteomes" id="UP001161065"/>
    </source>
</evidence>
<dbReference type="EMBL" id="JAOCEK010000003">
    <property type="protein sequence ID" value="MDH1333710.1"/>
    <property type="molecule type" value="Genomic_DNA"/>
</dbReference>
<keyword evidence="1" id="KW-0472">Membrane</keyword>
<comment type="caution">
    <text evidence="2">The sequence shown here is derived from an EMBL/GenBank/DDBJ whole genome shotgun (WGS) entry which is preliminary data.</text>
</comment>
<name>A0AA42PY28_9BURK</name>
<evidence type="ECO:0000256" key="1">
    <source>
        <dbReference type="SAM" id="Phobius"/>
    </source>
</evidence>
<protein>
    <submittedName>
        <fullName evidence="2">Uncharacterized protein</fullName>
    </submittedName>
</protein>
<dbReference type="AlphaFoldDB" id="A0AA42PY28"/>
<keyword evidence="1" id="KW-1133">Transmembrane helix</keyword>
<dbReference type="RefSeq" id="WP_280007445.1">
    <property type="nucleotide sequence ID" value="NZ_JAOCEK010000003.1"/>
</dbReference>
<dbReference type="Proteomes" id="UP001161065">
    <property type="component" value="Unassembled WGS sequence"/>
</dbReference>
<sequence length="50" mass="5581">MSTFLFFAEWLFRVQAVIVLFFGLVVFVLLVLGGVVEAVQRFKARKGSGS</sequence>
<evidence type="ECO:0000313" key="2">
    <source>
        <dbReference type="EMBL" id="MDH1333710.1"/>
    </source>
</evidence>
<feature type="transmembrane region" description="Helical" evidence="1">
    <location>
        <begin position="12"/>
        <end position="36"/>
    </location>
</feature>
<organism evidence="2 3">
    <name type="scientific">Comamonas thiooxydans</name>
    <dbReference type="NCBI Taxonomy" id="363952"/>
    <lineage>
        <taxon>Bacteria</taxon>
        <taxon>Pseudomonadati</taxon>
        <taxon>Pseudomonadota</taxon>
        <taxon>Betaproteobacteria</taxon>
        <taxon>Burkholderiales</taxon>
        <taxon>Comamonadaceae</taxon>
        <taxon>Comamonas</taxon>
    </lineage>
</organism>
<gene>
    <name evidence="2" type="ORF">N5D63_06060</name>
</gene>
<keyword evidence="1" id="KW-0812">Transmembrane</keyword>
<proteinExistence type="predicted"/>
<reference evidence="2" key="1">
    <citation type="submission" date="2022-09" db="EMBL/GenBank/DDBJ databases">
        <title>Intensive care unit water sources are persistently colonized with multi-drug resistant bacteria and are the site of extensive horizontal gene transfer of antibiotic resistance genes.</title>
        <authorList>
            <person name="Diorio-Toth L."/>
        </authorList>
    </citation>
    <scope>NUCLEOTIDE SEQUENCE</scope>
    <source>
        <strain evidence="2">GD03832</strain>
    </source>
</reference>
<accession>A0AA42PY28</accession>